<dbReference type="PANTHER" id="PTHR15600:SF42">
    <property type="entry name" value="SACSIN"/>
    <property type="match status" value="1"/>
</dbReference>
<dbReference type="EMBL" id="MU826354">
    <property type="protein sequence ID" value="KAJ7380178.1"/>
    <property type="molecule type" value="Genomic_DNA"/>
</dbReference>
<organism evidence="1 2">
    <name type="scientific">Desmophyllum pertusum</name>
    <dbReference type="NCBI Taxonomy" id="174260"/>
    <lineage>
        <taxon>Eukaryota</taxon>
        <taxon>Metazoa</taxon>
        <taxon>Cnidaria</taxon>
        <taxon>Anthozoa</taxon>
        <taxon>Hexacorallia</taxon>
        <taxon>Scleractinia</taxon>
        <taxon>Caryophylliina</taxon>
        <taxon>Caryophylliidae</taxon>
        <taxon>Desmophyllum</taxon>
    </lineage>
</organism>
<gene>
    <name evidence="1" type="ORF">OS493_010889</name>
</gene>
<protein>
    <submittedName>
        <fullName evidence="1">Uncharacterized protein</fullName>
    </submittedName>
</protein>
<name>A0A9W9ZED1_9CNID</name>
<dbReference type="AlphaFoldDB" id="A0A9W9ZED1"/>
<keyword evidence="2" id="KW-1185">Reference proteome</keyword>
<accession>A0A9W9ZED1</accession>
<dbReference type="InterPro" id="IPR052972">
    <property type="entry name" value="Sacsin_chaperone_reg"/>
</dbReference>
<dbReference type="Proteomes" id="UP001163046">
    <property type="component" value="Unassembled WGS sequence"/>
</dbReference>
<proteinExistence type="predicted"/>
<sequence>MFRFPLRTEQMARESKISSSPVSLERLDTIMQELKKIGFEKSLKRSIVDAFKDHQLGMLPRGGVACLLEKKNPKDPVQRPKKAYCFLPLPFETNLPVHINGHFALDHEARRNLWIDEVGHGGYRSDWNSALLSDVVASCYLTMLVEVRTFS</sequence>
<dbReference type="OrthoDB" id="8951023at2759"/>
<evidence type="ECO:0000313" key="1">
    <source>
        <dbReference type="EMBL" id="KAJ7380178.1"/>
    </source>
</evidence>
<comment type="caution">
    <text evidence="1">The sequence shown here is derived from an EMBL/GenBank/DDBJ whole genome shotgun (WGS) entry which is preliminary data.</text>
</comment>
<dbReference type="GO" id="GO:0030544">
    <property type="term" value="F:Hsp70 protein binding"/>
    <property type="evidence" value="ECO:0007669"/>
    <property type="project" value="TreeGrafter"/>
</dbReference>
<reference evidence="1" key="1">
    <citation type="submission" date="2023-01" db="EMBL/GenBank/DDBJ databases">
        <title>Genome assembly of the deep-sea coral Lophelia pertusa.</title>
        <authorList>
            <person name="Herrera S."/>
            <person name="Cordes E."/>
        </authorList>
    </citation>
    <scope>NUCLEOTIDE SEQUENCE</scope>
    <source>
        <strain evidence="1">USNM1676648</strain>
        <tissue evidence="1">Polyp</tissue>
    </source>
</reference>
<dbReference type="PANTHER" id="PTHR15600">
    <property type="entry name" value="SACSIN"/>
    <property type="match status" value="1"/>
</dbReference>
<evidence type="ECO:0000313" key="2">
    <source>
        <dbReference type="Proteomes" id="UP001163046"/>
    </source>
</evidence>